<dbReference type="PIRSF" id="PIRSF026782">
    <property type="entry name" value="CbiD"/>
    <property type="match status" value="1"/>
</dbReference>
<proteinExistence type="inferred from homology"/>
<evidence type="ECO:0000256" key="3">
    <source>
        <dbReference type="ARBA" id="ARBA00022679"/>
    </source>
</evidence>
<keyword evidence="3 5" id="KW-0808">Transferase</keyword>
<dbReference type="GO" id="GO:0009236">
    <property type="term" value="P:cobalamin biosynthetic process"/>
    <property type="evidence" value="ECO:0007669"/>
    <property type="project" value="UniProtKB-KW"/>
</dbReference>
<dbReference type="EMBL" id="UOEQ01000514">
    <property type="protein sequence ID" value="VAW24194.1"/>
    <property type="molecule type" value="Genomic_DNA"/>
</dbReference>
<dbReference type="EC" id="2.1.1.195" evidence="5"/>
<keyword evidence="2 5" id="KW-0489">Methyltransferase</keyword>
<evidence type="ECO:0000256" key="2">
    <source>
        <dbReference type="ARBA" id="ARBA00022603"/>
    </source>
</evidence>
<dbReference type="Pfam" id="PF01888">
    <property type="entry name" value="CbiD"/>
    <property type="match status" value="1"/>
</dbReference>
<dbReference type="InterPro" id="IPR036074">
    <property type="entry name" value="CbiD_sf"/>
</dbReference>
<dbReference type="InterPro" id="IPR002748">
    <property type="entry name" value="CbiD"/>
</dbReference>
<evidence type="ECO:0000256" key="4">
    <source>
        <dbReference type="ARBA" id="ARBA00022691"/>
    </source>
</evidence>
<sequence>MGKTGEVKNIEAPALKRGWTTGACATAAAKSALLALLGKGFADPVAITLPGGQVPSFALAYEKSCKKFAEAGIIKDAGDDPDVTHGAMIIAQVSPGKKGKGIVFFAGEGVGTVTKPGLVIEVGQAAINPVPRQMIIKEMGKICTDTGCAPDFNVTIRVPGGEEIAKKTWNPRLGIIGGISILGTTGIVIPYSCSAWIHSIQSGIDVARAEGISHIVGVTGKNSEIGAQQYFDLPQQAFIDMGDFIGGMLKYLRRHPVKRISIAGGFAKISKLANGAMDLHSARSQVDINWLAQLLAQAGADKKTVNEALNANNANEVLQISQRAKTNKTNFAGSKIDLAAIIARKGAINARKILQRDEIGVDIIIVDRDKKIIANSNGAN</sequence>
<dbReference type="NCBIfam" id="TIGR00312">
    <property type="entry name" value="cbiD"/>
    <property type="match status" value="1"/>
</dbReference>
<dbReference type="PANTHER" id="PTHR35863">
    <property type="entry name" value="COBALT-PRECORRIN-5B C(1)-METHYLTRANSFERASE"/>
    <property type="match status" value="1"/>
</dbReference>
<dbReference type="AlphaFoldDB" id="A0A3B0UVX9"/>
<dbReference type="Gene3D" id="3.30.2110.10">
    <property type="entry name" value="CbiD-like"/>
    <property type="match status" value="1"/>
</dbReference>
<name>A0A3B0UVX9_9ZZZZ</name>
<dbReference type="GO" id="GO:0008168">
    <property type="term" value="F:methyltransferase activity"/>
    <property type="evidence" value="ECO:0007669"/>
    <property type="project" value="UniProtKB-KW"/>
</dbReference>
<dbReference type="PANTHER" id="PTHR35863:SF1">
    <property type="entry name" value="COBALT-PRECORRIN-5B C(1)-METHYLTRANSFERASE"/>
    <property type="match status" value="1"/>
</dbReference>
<evidence type="ECO:0000256" key="1">
    <source>
        <dbReference type="ARBA" id="ARBA00022573"/>
    </source>
</evidence>
<protein>
    <submittedName>
        <fullName evidence="5">Proposed precorrin-5* (C1)-methyltransferase @ Cobalt-precorrin-5B (C1)-methyltransferase</fullName>
        <ecNumber evidence="5">2.1.1.195</ecNumber>
    </submittedName>
</protein>
<dbReference type="NCBIfam" id="NF000849">
    <property type="entry name" value="PRK00075.1-1"/>
    <property type="match status" value="1"/>
</dbReference>
<dbReference type="GO" id="GO:0032259">
    <property type="term" value="P:methylation"/>
    <property type="evidence" value="ECO:0007669"/>
    <property type="project" value="UniProtKB-KW"/>
</dbReference>
<keyword evidence="1" id="KW-0169">Cobalamin biosynthesis</keyword>
<organism evidence="5">
    <name type="scientific">hydrothermal vent metagenome</name>
    <dbReference type="NCBI Taxonomy" id="652676"/>
    <lineage>
        <taxon>unclassified sequences</taxon>
        <taxon>metagenomes</taxon>
        <taxon>ecological metagenomes</taxon>
    </lineage>
</organism>
<dbReference type="SUPFAM" id="SSF111342">
    <property type="entry name" value="CbiD-like"/>
    <property type="match status" value="1"/>
</dbReference>
<evidence type="ECO:0000313" key="5">
    <source>
        <dbReference type="EMBL" id="VAW24194.1"/>
    </source>
</evidence>
<reference evidence="5" key="1">
    <citation type="submission" date="2018-06" db="EMBL/GenBank/DDBJ databases">
        <authorList>
            <person name="Zhirakovskaya E."/>
        </authorList>
    </citation>
    <scope>NUCLEOTIDE SEQUENCE</scope>
</reference>
<dbReference type="HAMAP" id="MF_00787">
    <property type="entry name" value="CbiD"/>
    <property type="match status" value="1"/>
</dbReference>
<accession>A0A3B0UVX9</accession>
<keyword evidence="4" id="KW-0949">S-adenosyl-L-methionine</keyword>
<gene>
    <name evidence="5" type="ORF">MNBD_ALPHA11-1324</name>
</gene>